<keyword evidence="10" id="KW-1185">Reference proteome</keyword>
<evidence type="ECO:0000259" key="8">
    <source>
        <dbReference type="SMART" id="SM00387"/>
    </source>
</evidence>
<evidence type="ECO:0000313" key="9">
    <source>
        <dbReference type="EMBL" id="MBC2666535.1"/>
    </source>
</evidence>
<dbReference type="EMBL" id="JACLAW010000010">
    <property type="protein sequence ID" value="MBC2666535.1"/>
    <property type="molecule type" value="Genomic_DNA"/>
</dbReference>
<organism evidence="9 10">
    <name type="scientific">Novosphingobium flavum</name>
    <dbReference type="NCBI Taxonomy" id="1778672"/>
    <lineage>
        <taxon>Bacteria</taxon>
        <taxon>Pseudomonadati</taxon>
        <taxon>Pseudomonadota</taxon>
        <taxon>Alphaproteobacteria</taxon>
        <taxon>Sphingomonadales</taxon>
        <taxon>Sphingomonadaceae</taxon>
        <taxon>Novosphingobium</taxon>
    </lineage>
</organism>
<dbReference type="InterPro" id="IPR036890">
    <property type="entry name" value="HATPase_C_sf"/>
</dbReference>
<accession>A0A7X1FT68</accession>
<dbReference type="Proteomes" id="UP000566813">
    <property type="component" value="Unassembled WGS sequence"/>
</dbReference>
<proteinExistence type="predicted"/>
<comment type="caution">
    <text evidence="9">The sequence shown here is derived from an EMBL/GenBank/DDBJ whole genome shotgun (WGS) entry which is preliminary data.</text>
</comment>
<evidence type="ECO:0000256" key="2">
    <source>
        <dbReference type="ARBA" id="ARBA00012438"/>
    </source>
</evidence>
<dbReference type="Pfam" id="PF07568">
    <property type="entry name" value="HisKA_2"/>
    <property type="match status" value="1"/>
</dbReference>
<protein>
    <recommendedName>
        <fullName evidence="2">histidine kinase</fullName>
        <ecNumber evidence="2">2.7.13.3</ecNumber>
    </recommendedName>
</protein>
<evidence type="ECO:0000256" key="6">
    <source>
        <dbReference type="ARBA" id="ARBA00022777"/>
    </source>
</evidence>
<keyword evidence="5" id="KW-0547">Nucleotide-binding</keyword>
<dbReference type="SUPFAM" id="SSF55785">
    <property type="entry name" value="PYP-like sensor domain (PAS domain)"/>
    <property type="match status" value="1"/>
</dbReference>
<dbReference type="PANTHER" id="PTHR41523">
    <property type="entry name" value="TWO-COMPONENT SYSTEM SENSOR PROTEIN"/>
    <property type="match status" value="1"/>
</dbReference>
<keyword evidence="6 9" id="KW-0418">Kinase</keyword>
<dbReference type="InterPro" id="IPR035965">
    <property type="entry name" value="PAS-like_dom_sf"/>
</dbReference>
<evidence type="ECO:0000256" key="5">
    <source>
        <dbReference type="ARBA" id="ARBA00022741"/>
    </source>
</evidence>
<keyword evidence="4" id="KW-0808">Transferase</keyword>
<dbReference type="SMART" id="SM00387">
    <property type="entry name" value="HATPase_c"/>
    <property type="match status" value="1"/>
</dbReference>
<dbReference type="Pfam" id="PF02518">
    <property type="entry name" value="HATPase_c"/>
    <property type="match status" value="1"/>
</dbReference>
<feature type="domain" description="Histidine kinase/HSP90-like ATPase" evidence="8">
    <location>
        <begin position="245"/>
        <end position="341"/>
    </location>
</feature>
<dbReference type="GO" id="GO:0004673">
    <property type="term" value="F:protein histidine kinase activity"/>
    <property type="evidence" value="ECO:0007669"/>
    <property type="project" value="UniProtKB-EC"/>
</dbReference>
<evidence type="ECO:0000256" key="3">
    <source>
        <dbReference type="ARBA" id="ARBA00022553"/>
    </source>
</evidence>
<evidence type="ECO:0000256" key="1">
    <source>
        <dbReference type="ARBA" id="ARBA00000085"/>
    </source>
</evidence>
<dbReference type="PANTHER" id="PTHR41523:SF7">
    <property type="entry name" value="HISTIDINE KINASE"/>
    <property type="match status" value="1"/>
</dbReference>
<dbReference type="AlphaFoldDB" id="A0A7X1FT68"/>
<keyword evidence="7" id="KW-0067">ATP-binding</keyword>
<evidence type="ECO:0000256" key="7">
    <source>
        <dbReference type="ARBA" id="ARBA00022840"/>
    </source>
</evidence>
<evidence type="ECO:0000313" key="10">
    <source>
        <dbReference type="Proteomes" id="UP000566813"/>
    </source>
</evidence>
<dbReference type="Gene3D" id="3.30.565.10">
    <property type="entry name" value="Histidine kinase-like ATPase, C-terminal domain"/>
    <property type="match status" value="1"/>
</dbReference>
<dbReference type="Gene3D" id="3.30.450.20">
    <property type="entry name" value="PAS domain"/>
    <property type="match status" value="1"/>
</dbReference>
<reference evidence="9 10" key="1">
    <citation type="submission" date="2020-08" db="EMBL/GenBank/DDBJ databases">
        <title>The genome sequence of type strain Novosphingobium flavum NBRC 111647.</title>
        <authorList>
            <person name="Liu Y."/>
        </authorList>
    </citation>
    <scope>NUCLEOTIDE SEQUENCE [LARGE SCALE GENOMIC DNA]</scope>
    <source>
        <strain evidence="9 10">NBRC 111647</strain>
    </source>
</reference>
<gene>
    <name evidence="9" type="ORF">H7F51_13485</name>
</gene>
<sequence length="341" mass="36631">MEFLTPLRPDTTSSLGMALVMSSPTPLVLLDENLQIHAASGSFCRSFSLALGHTIGRSIFALGDGEWNIPQLRSLLDAVVAGREAIESYEIDLVRQKQETLKLILSAHLLNLPIGEKRYIALAVCDVTEARKAERIKDDLVREKQLLWLELQHRVANSLQIIASVLMQSVRRVQSEETRTHLRDAHNRVMSVATLQRQLALSDSTDVAIGPYFTDLCSSIGASMIGDPAAIRLTVHTDATVTSSAVSVSLGLIVTELVINCLKHAFPEDGRGGTIEVDYRSAPTGWSLTVSDSGVGLVAGFDPAKAGLGTGIVNALAKQLQAKVTISDNGPGTQVAITCNL</sequence>
<dbReference type="InterPro" id="IPR013656">
    <property type="entry name" value="PAS_4"/>
</dbReference>
<dbReference type="InterPro" id="IPR011495">
    <property type="entry name" value="Sig_transdc_His_kin_sub2_dim/P"/>
</dbReference>
<dbReference type="GO" id="GO:0005524">
    <property type="term" value="F:ATP binding"/>
    <property type="evidence" value="ECO:0007669"/>
    <property type="project" value="UniProtKB-KW"/>
</dbReference>
<name>A0A7X1FT68_9SPHN</name>
<evidence type="ECO:0000256" key="4">
    <source>
        <dbReference type="ARBA" id="ARBA00022679"/>
    </source>
</evidence>
<dbReference type="Pfam" id="PF08448">
    <property type="entry name" value="PAS_4"/>
    <property type="match status" value="1"/>
</dbReference>
<dbReference type="EC" id="2.7.13.3" evidence="2"/>
<dbReference type="SUPFAM" id="SSF55874">
    <property type="entry name" value="ATPase domain of HSP90 chaperone/DNA topoisomerase II/histidine kinase"/>
    <property type="match status" value="1"/>
</dbReference>
<keyword evidence="3" id="KW-0597">Phosphoprotein</keyword>
<dbReference type="RefSeq" id="WP_185664834.1">
    <property type="nucleotide sequence ID" value="NZ_JACLAW010000010.1"/>
</dbReference>
<comment type="catalytic activity">
    <reaction evidence="1">
        <text>ATP + protein L-histidine = ADP + protein N-phospho-L-histidine.</text>
        <dbReference type="EC" id="2.7.13.3"/>
    </reaction>
</comment>
<dbReference type="InterPro" id="IPR003594">
    <property type="entry name" value="HATPase_dom"/>
</dbReference>